<sequence>MALPDAFQHLTLPLISAPMFLVSGPELVIEACKAGVIGTFPALNQRSSEGFEEWLQTIRSALDEFEASTGRKAAPFGVNLIVHQSNPRLQADLALCAKYRVPLIITSLGAVAELVDAVHGYGGVVFHDVINVRHAKKAASAGVDGLIAVCAGAGGHAGTLSPFALVGEIRQFFDKTIILSGCLSSGQDIATAQMLGADLAYMGTRFINTRESQATDEYKDMIVESAAGDIVYTPEISGVPANFLRPSLVAAGLDPDNLAPKKDIDFGKELQAPKEGAKAWKTIWSAGQGVANIHDVPTVAELVQRLQDEYQAAGERFSRLSQRYGVAAGEGIAEGAAL</sequence>
<organism evidence="6 7">
    <name type="scientific">Proteobacteria bacterium 228</name>
    <dbReference type="NCBI Taxonomy" id="2083153"/>
    <lineage>
        <taxon>Bacteria</taxon>
        <taxon>Pseudomonadati</taxon>
        <taxon>Pseudomonadota</taxon>
    </lineage>
</organism>
<dbReference type="PANTHER" id="PTHR42747">
    <property type="entry name" value="NITRONATE MONOOXYGENASE-RELATED"/>
    <property type="match status" value="1"/>
</dbReference>
<evidence type="ECO:0000313" key="6">
    <source>
        <dbReference type="EMBL" id="PPC76910.1"/>
    </source>
</evidence>
<dbReference type="SUPFAM" id="SSF51412">
    <property type="entry name" value="Inosine monophosphate dehydrogenase (IMPDH)"/>
    <property type="match status" value="1"/>
</dbReference>
<dbReference type="FunFam" id="3.20.20.70:FF:000210">
    <property type="entry name" value="2-nitropropane dioxygenase"/>
    <property type="match status" value="1"/>
</dbReference>
<dbReference type="EMBL" id="PRLP01000037">
    <property type="protein sequence ID" value="PPC76910.1"/>
    <property type="molecule type" value="Genomic_DNA"/>
</dbReference>
<dbReference type="Pfam" id="PF03060">
    <property type="entry name" value="NMO"/>
    <property type="match status" value="1"/>
</dbReference>
<reference evidence="6 7" key="1">
    <citation type="submission" date="2018-02" db="EMBL/GenBank/DDBJ databases">
        <title>novel marine gammaproteobacteria from coastal saline agro ecosystem.</title>
        <authorList>
            <person name="Krishnan R."/>
            <person name="Ramesh Kumar N."/>
        </authorList>
    </citation>
    <scope>NUCLEOTIDE SEQUENCE [LARGE SCALE GENOMIC DNA]</scope>
    <source>
        <strain evidence="6 7">228</strain>
    </source>
</reference>
<name>A0A2S5KQ96_9PROT</name>
<dbReference type="InterPro" id="IPR004136">
    <property type="entry name" value="NMO"/>
</dbReference>
<dbReference type="AlphaFoldDB" id="A0A2S5KQ96"/>
<keyword evidence="3" id="KW-0288">FMN</keyword>
<keyword evidence="2" id="KW-0285">Flavoprotein</keyword>
<dbReference type="InterPro" id="IPR013785">
    <property type="entry name" value="Aldolase_TIM"/>
</dbReference>
<dbReference type="GO" id="GO:0018580">
    <property type="term" value="F:nitronate monooxygenase activity"/>
    <property type="evidence" value="ECO:0007669"/>
    <property type="project" value="InterPro"/>
</dbReference>
<dbReference type="Proteomes" id="UP000238196">
    <property type="component" value="Unassembled WGS sequence"/>
</dbReference>
<keyword evidence="4" id="KW-0560">Oxidoreductase</keyword>
<proteinExistence type="inferred from homology"/>
<comment type="caution">
    <text evidence="6">The sequence shown here is derived from an EMBL/GenBank/DDBJ whole genome shotgun (WGS) entry which is preliminary data.</text>
</comment>
<evidence type="ECO:0000256" key="5">
    <source>
        <dbReference type="ARBA" id="ARBA00023033"/>
    </source>
</evidence>
<dbReference type="CDD" id="cd04730">
    <property type="entry name" value="NPD_like"/>
    <property type="match status" value="1"/>
</dbReference>
<evidence type="ECO:0000256" key="4">
    <source>
        <dbReference type="ARBA" id="ARBA00023002"/>
    </source>
</evidence>
<evidence type="ECO:0000256" key="2">
    <source>
        <dbReference type="ARBA" id="ARBA00022630"/>
    </source>
</evidence>
<dbReference type="OrthoDB" id="9778912at2"/>
<evidence type="ECO:0000256" key="1">
    <source>
        <dbReference type="ARBA" id="ARBA00009881"/>
    </source>
</evidence>
<keyword evidence="5" id="KW-0503">Monooxygenase</keyword>
<gene>
    <name evidence="6" type="ORF">C4K68_12845</name>
</gene>
<accession>A0A2S5KQ96</accession>
<dbReference type="PANTHER" id="PTHR42747:SF4">
    <property type="entry name" value="BLR1330 PROTEIN"/>
    <property type="match status" value="1"/>
</dbReference>
<evidence type="ECO:0000256" key="3">
    <source>
        <dbReference type="ARBA" id="ARBA00022643"/>
    </source>
</evidence>
<dbReference type="Gene3D" id="3.20.20.70">
    <property type="entry name" value="Aldolase class I"/>
    <property type="match status" value="1"/>
</dbReference>
<evidence type="ECO:0000313" key="7">
    <source>
        <dbReference type="Proteomes" id="UP000238196"/>
    </source>
</evidence>
<protein>
    <submittedName>
        <fullName evidence="6">Uncharacterized protein</fullName>
    </submittedName>
</protein>
<comment type="similarity">
    <text evidence="1">Belongs to the nitronate monooxygenase family. NMO class I subfamily.</text>
</comment>